<dbReference type="Proteomes" id="UP000291084">
    <property type="component" value="Chromosome 8"/>
</dbReference>
<evidence type="ECO:0000256" key="1">
    <source>
        <dbReference type="SAM" id="Phobius"/>
    </source>
</evidence>
<keyword evidence="1" id="KW-0472">Membrane</keyword>
<dbReference type="AlphaFoldDB" id="A0A0S3SNN0"/>
<sequence>ILTCPIGLIACCVCLLVILFLPLQHAPHNTVPLRQFTDSHKLDNTMPLRQLEATSLHLHPFSLVLRSHHFG</sequence>
<keyword evidence="1" id="KW-0812">Transmembrane</keyword>
<keyword evidence="1" id="KW-1133">Transmembrane helix</keyword>
<gene>
    <name evidence="2" type="primary">Vigan.08G103500</name>
    <name evidence="2" type="ORF">VIGAN_08103500</name>
</gene>
<reference evidence="2 3" key="1">
    <citation type="journal article" date="2015" name="Sci. Rep.">
        <title>The power of single molecule real-time sequencing technology in the de novo assembly of a eukaryotic genome.</title>
        <authorList>
            <person name="Sakai H."/>
            <person name="Naito K."/>
            <person name="Ogiso-Tanaka E."/>
            <person name="Takahashi Y."/>
            <person name="Iseki K."/>
            <person name="Muto C."/>
            <person name="Satou K."/>
            <person name="Teruya K."/>
            <person name="Shiroma A."/>
            <person name="Shimoji M."/>
            <person name="Hirano T."/>
            <person name="Itoh T."/>
            <person name="Kaga A."/>
            <person name="Tomooka N."/>
        </authorList>
    </citation>
    <scope>NUCLEOTIDE SEQUENCE [LARGE SCALE GENOMIC DNA]</scope>
    <source>
        <strain evidence="3">cv. Shumari</strain>
    </source>
</reference>
<feature type="non-terminal residue" evidence="2">
    <location>
        <position position="1"/>
    </location>
</feature>
<evidence type="ECO:0000313" key="3">
    <source>
        <dbReference type="Proteomes" id="UP000291084"/>
    </source>
</evidence>
<accession>A0A0S3SNN0</accession>
<feature type="transmembrane region" description="Helical" evidence="1">
    <location>
        <begin position="6"/>
        <end position="23"/>
    </location>
</feature>
<organism evidence="2 3">
    <name type="scientific">Vigna angularis var. angularis</name>
    <dbReference type="NCBI Taxonomy" id="157739"/>
    <lineage>
        <taxon>Eukaryota</taxon>
        <taxon>Viridiplantae</taxon>
        <taxon>Streptophyta</taxon>
        <taxon>Embryophyta</taxon>
        <taxon>Tracheophyta</taxon>
        <taxon>Spermatophyta</taxon>
        <taxon>Magnoliopsida</taxon>
        <taxon>eudicotyledons</taxon>
        <taxon>Gunneridae</taxon>
        <taxon>Pentapetalae</taxon>
        <taxon>rosids</taxon>
        <taxon>fabids</taxon>
        <taxon>Fabales</taxon>
        <taxon>Fabaceae</taxon>
        <taxon>Papilionoideae</taxon>
        <taxon>50 kb inversion clade</taxon>
        <taxon>NPAAA clade</taxon>
        <taxon>indigoferoid/millettioid clade</taxon>
        <taxon>Phaseoleae</taxon>
        <taxon>Vigna</taxon>
    </lineage>
</organism>
<evidence type="ECO:0000313" key="2">
    <source>
        <dbReference type="EMBL" id="BAT94431.1"/>
    </source>
</evidence>
<dbReference type="EMBL" id="AP015041">
    <property type="protein sequence ID" value="BAT94431.1"/>
    <property type="molecule type" value="Genomic_DNA"/>
</dbReference>
<keyword evidence="3" id="KW-1185">Reference proteome</keyword>
<name>A0A0S3SNN0_PHAAN</name>
<proteinExistence type="predicted"/>
<protein>
    <submittedName>
        <fullName evidence="2">Uncharacterized protein</fullName>
    </submittedName>
</protein>